<comment type="caution">
    <text evidence="1">The sequence shown here is derived from an EMBL/GenBank/DDBJ whole genome shotgun (WGS) entry which is preliminary data.</text>
</comment>
<dbReference type="Proteomes" id="UP001576762">
    <property type="component" value="Unassembled WGS sequence"/>
</dbReference>
<proteinExistence type="predicted"/>
<reference evidence="1 2" key="1">
    <citation type="submission" date="2024-09" db="EMBL/GenBank/DDBJ databases">
        <title>Draft genome sequences of 6 high pH adapted Marinobacter shengliensis sp. isolated from Mariana forearc serpentinite mud volcanoes.</title>
        <authorList>
            <person name="Elkassas S."/>
            <person name="Serres M."/>
            <person name="Michael N."/>
            <person name="Amina P."/>
            <person name="Teodora Z."/>
            <person name="Julie H."/>
        </authorList>
    </citation>
    <scope>NUCLEOTIDE SEQUENCE [LARGE SCALE GENOMIC DNA]</scope>
    <source>
        <strain evidence="1 2">EB4</strain>
    </source>
</reference>
<name>A0ABV4WBW9_9GAMM</name>
<accession>A0ABV4WBW9</accession>
<evidence type="ECO:0000313" key="2">
    <source>
        <dbReference type="Proteomes" id="UP001576762"/>
    </source>
</evidence>
<keyword evidence="2" id="KW-1185">Reference proteome</keyword>
<protein>
    <submittedName>
        <fullName evidence="1">Uncharacterized protein</fullName>
    </submittedName>
</protein>
<evidence type="ECO:0000313" key="1">
    <source>
        <dbReference type="EMBL" id="MFB2717681.1"/>
    </source>
</evidence>
<organism evidence="1 2">
    <name type="scientific">Marinobacter shengliensis</name>
    <dbReference type="NCBI Taxonomy" id="1389223"/>
    <lineage>
        <taxon>Bacteria</taxon>
        <taxon>Pseudomonadati</taxon>
        <taxon>Pseudomonadota</taxon>
        <taxon>Gammaproteobacteria</taxon>
        <taxon>Pseudomonadales</taxon>
        <taxon>Marinobacteraceae</taxon>
        <taxon>Marinobacter</taxon>
    </lineage>
</organism>
<sequence>MTLTSDFPPSVVAARSLALELGQGGGSSLQLVAEPGFSVTGEVADLAEVTISGQDFGARAPQRHFDRIDRCWANGTEFVPYAGVSEGDQVPVGDGYPFLNSLVGLKMRSEAARPGRALGYQFEFQSGSCSTNGGFAGWPSSQADSEEVYLRYWRYQRYFGTDGDVDPEISLASSLGVGATSANIGQSVPALNNSVGGLEELYIELDNGDLHYCIQQTPLISESAFNFSPALPSPASAGNRVYRRKNTVNKNVRMRDGNDGPNTFNAYTFSGFQGQISNDKWSLVPGKPQARWEAGEWELHEYYIRAPKEESRLETDYIKRVRINGVLRMDLQGRSNIAEPGALYDPPQDGWPSGGLAVTNFGHEEDRTHQIPNNQYRFSDIYVDGDASQIGVRRRVEIGIGNDNLYLCPGRECCPIQSWDGSITIKLNALPFTSEQMAQARIFVVDEDDNPTLVARIQ</sequence>
<dbReference type="EMBL" id="JBHFLD010000041">
    <property type="protein sequence ID" value="MFB2717681.1"/>
    <property type="molecule type" value="Genomic_DNA"/>
</dbReference>
<dbReference type="RefSeq" id="WP_374816037.1">
    <property type="nucleotide sequence ID" value="NZ_JBHFLD010000041.1"/>
</dbReference>
<gene>
    <name evidence="1" type="ORF">ACE05E_19580</name>
</gene>